<dbReference type="Gene3D" id="3.30.1940.10">
    <property type="entry name" value="YtpR-like"/>
    <property type="match status" value="1"/>
</dbReference>
<dbReference type="Pfam" id="PF14794">
    <property type="entry name" value="DUF4479"/>
    <property type="match status" value="1"/>
</dbReference>
<dbReference type="EMBL" id="CP123971">
    <property type="protein sequence ID" value="WII29014.1"/>
    <property type="molecule type" value="Genomic_DNA"/>
</dbReference>
<reference evidence="6" key="3">
    <citation type="journal article" date="2018" name="BMC Genomics">
        <title>Whole genome sequencing and function prediction of 133 gut anaerobes isolated from chicken caecum in pure cultures.</title>
        <authorList>
            <person name="Medvecky M."/>
            <person name="Cejkova D."/>
            <person name="Polansky O."/>
            <person name="Karasova D."/>
            <person name="Kubasova T."/>
            <person name="Cizek A."/>
            <person name="Rychlik I."/>
        </authorList>
    </citation>
    <scope>NUCLEOTIDE SEQUENCE</scope>
    <source>
        <strain evidence="6">An84</strain>
    </source>
</reference>
<dbReference type="EMBL" id="NFHF01000018">
    <property type="protein sequence ID" value="OUN17986.1"/>
    <property type="molecule type" value="Genomic_DNA"/>
</dbReference>
<dbReference type="InterPro" id="IPR033714">
    <property type="entry name" value="tRNA_bind_bactPheRS"/>
</dbReference>
<feature type="domain" description="TRNA-binding" evidence="4">
    <location>
        <begin position="91"/>
        <end position="204"/>
    </location>
</feature>
<dbReference type="EMBL" id="CP007646">
    <property type="protein sequence ID" value="AIR10213.1"/>
    <property type="molecule type" value="Genomic_DNA"/>
</dbReference>
<gene>
    <name evidence="6" type="ORF">B5G36_07655</name>
    <name evidence="5" type="ORF">LSJ_0515</name>
    <name evidence="7" type="ORF">QFE45_02645</name>
</gene>
<evidence type="ECO:0000256" key="1">
    <source>
        <dbReference type="ARBA" id="ARBA00022555"/>
    </source>
</evidence>
<dbReference type="InterPro" id="IPR037154">
    <property type="entry name" value="YtpR-like_sf"/>
</dbReference>
<evidence type="ECO:0000256" key="2">
    <source>
        <dbReference type="ARBA" id="ARBA00022884"/>
    </source>
</evidence>
<dbReference type="KEGG" id="lsj:LSJ_0515"/>
<dbReference type="Proteomes" id="UP000029488">
    <property type="component" value="Chromosome"/>
</dbReference>
<proteinExistence type="predicted"/>
<keyword evidence="1 3" id="KW-0820">tRNA-binding</keyword>
<organism evidence="5 8">
    <name type="scientific">Ligilactobacillus salivarius</name>
    <dbReference type="NCBI Taxonomy" id="1624"/>
    <lineage>
        <taxon>Bacteria</taxon>
        <taxon>Bacillati</taxon>
        <taxon>Bacillota</taxon>
        <taxon>Bacilli</taxon>
        <taxon>Lactobacillales</taxon>
        <taxon>Lactobacillaceae</taxon>
        <taxon>Ligilactobacillus</taxon>
    </lineage>
</organism>
<dbReference type="SUPFAM" id="SSF50249">
    <property type="entry name" value="Nucleic acid-binding proteins"/>
    <property type="match status" value="1"/>
</dbReference>
<accession>A0A089QEI8</accession>
<dbReference type="Proteomes" id="UP000196255">
    <property type="component" value="Unassembled WGS sequence"/>
</dbReference>
<dbReference type="Pfam" id="PF01588">
    <property type="entry name" value="tRNA_bind"/>
    <property type="match status" value="1"/>
</dbReference>
<evidence type="ECO:0000256" key="3">
    <source>
        <dbReference type="PROSITE-ProRule" id="PRU00209"/>
    </source>
</evidence>
<sequence>MFIASYNPKSIGDVLVVVLRPDTIQQKSEKKGNVVRIFDAESNTTLGYNFFGISTVLADLQGHGEEKLNQEQVDKLNKLLEENDFDPELILDANPKFVVGYVESMKEHPDSDHLHITKVKVDNDQELQIVCGAPNIDEGQKVVVAKVGAMMPNGAMIFPGKLRGVESMGMICSARELELPNAPQKRGILVLPETDAFEVGKEFNFVKGAELFTNNLD</sequence>
<name>A0A089QEI8_9LACO</name>
<reference evidence="5 8" key="1">
    <citation type="journal article" date="2014" name="BMC Genomics">
        <title>Unusual genome complexity in Lactobacillus salivarius JCM1046.</title>
        <authorList>
            <person name="Raftis E.J."/>
            <person name="Forde B.M."/>
            <person name="Claesson M.J."/>
            <person name="O'Toole P.W."/>
        </authorList>
    </citation>
    <scope>NUCLEOTIDE SEQUENCE [LARGE SCALE GENOMIC DNA]</scope>
    <source>
        <strain evidence="5 8">JCM1046</strain>
    </source>
</reference>
<dbReference type="InterPro" id="IPR012340">
    <property type="entry name" value="NA-bd_OB-fold"/>
</dbReference>
<evidence type="ECO:0000313" key="9">
    <source>
        <dbReference type="Proteomes" id="UP000196255"/>
    </source>
</evidence>
<dbReference type="AlphaFoldDB" id="A0A089QEI8"/>
<dbReference type="CDD" id="cd02796">
    <property type="entry name" value="tRNA_bind_bactPheRS"/>
    <property type="match status" value="1"/>
</dbReference>
<evidence type="ECO:0000313" key="7">
    <source>
        <dbReference type="EMBL" id="WII29014.1"/>
    </source>
</evidence>
<evidence type="ECO:0000259" key="4">
    <source>
        <dbReference type="PROSITE" id="PS50886"/>
    </source>
</evidence>
<dbReference type="InterPro" id="IPR002547">
    <property type="entry name" value="tRNA-bd_dom"/>
</dbReference>
<dbReference type="FunFam" id="2.40.50.140:FF:000045">
    <property type="entry name" value="Phenylalanine--tRNA ligase beta subunit"/>
    <property type="match status" value="1"/>
</dbReference>
<evidence type="ECO:0000313" key="8">
    <source>
        <dbReference type="Proteomes" id="UP000029488"/>
    </source>
</evidence>
<keyword evidence="2 3" id="KW-0694">RNA-binding</keyword>
<dbReference type="Proteomes" id="UP001231316">
    <property type="component" value="Chromosome"/>
</dbReference>
<dbReference type="NCBIfam" id="NF045760">
    <property type="entry name" value="YtpR"/>
    <property type="match status" value="1"/>
</dbReference>
<protein>
    <submittedName>
        <fullName evidence="7">DUF4479 and tRNA-binding domain-containing protein</fullName>
    </submittedName>
    <submittedName>
        <fullName evidence="5">tRNA binding domain protein</fullName>
    </submittedName>
    <submittedName>
        <fullName evidence="6">tRNA-binding protein</fullName>
    </submittedName>
</protein>
<dbReference type="Gene3D" id="2.40.50.140">
    <property type="entry name" value="Nucleic acid-binding proteins"/>
    <property type="match status" value="1"/>
</dbReference>
<dbReference type="RefSeq" id="WP_044004651.1">
    <property type="nucleotide sequence ID" value="NZ_CP007646.1"/>
</dbReference>
<evidence type="ECO:0000313" key="6">
    <source>
        <dbReference type="EMBL" id="OUN17986.1"/>
    </source>
</evidence>
<evidence type="ECO:0000313" key="5">
    <source>
        <dbReference type="EMBL" id="AIR10213.1"/>
    </source>
</evidence>
<reference evidence="7" key="4">
    <citation type="submission" date="2023-04" db="EMBL/GenBank/DDBJ databases">
        <title>Four porcine-derived lactic acid bacteria strains analyses and their evaluation as potential probiotics based on genomics.</title>
        <authorList>
            <person name="Niu D."/>
        </authorList>
    </citation>
    <scope>NUCLEOTIDE SEQUENCE</scope>
    <source>
        <strain evidence="7">ZSA5</strain>
    </source>
</reference>
<reference evidence="9" key="2">
    <citation type="submission" date="2017-04" db="EMBL/GenBank/DDBJ databases">
        <title>Function of individual gut microbiota members based on whole genome sequencing of pure cultures obtained from chicken caecum.</title>
        <authorList>
            <person name="Medvecky M."/>
            <person name="Cejkova D."/>
            <person name="Polansky O."/>
            <person name="Karasova D."/>
            <person name="Kubasova T."/>
            <person name="Cizek A."/>
            <person name="Rychlik I."/>
        </authorList>
    </citation>
    <scope>NUCLEOTIDE SEQUENCE [LARGE SCALE GENOMIC DNA]</scope>
    <source>
        <strain evidence="9">An84</strain>
    </source>
</reference>
<dbReference type="InterPro" id="IPR027855">
    <property type="entry name" value="DUF4479"/>
</dbReference>
<dbReference type="PROSITE" id="PS50886">
    <property type="entry name" value="TRBD"/>
    <property type="match status" value="1"/>
</dbReference>
<dbReference type="GO" id="GO:0000049">
    <property type="term" value="F:tRNA binding"/>
    <property type="evidence" value="ECO:0007669"/>
    <property type="project" value="UniProtKB-UniRule"/>
</dbReference>